<evidence type="ECO:0000256" key="6">
    <source>
        <dbReference type="ARBA" id="ARBA00022989"/>
    </source>
</evidence>
<accession>W9Y3V1</accession>
<dbReference type="OrthoDB" id="17366at2759"/>
<dbReference type="STRING" id="1182542.W9Y3V1"/>
<sequence>MSSPSITHLLPPTPVQPAASARLLTPTTQPIPLLPSHLAKRYSYFHTLLVVIYYYFRASALVADPYTAMFLDLGFVSLAQGVFCAVCLPSAGSWVSGTAGGKINESTGAVAPLKTFKGAKTGGNLSGSGSSSLRKKIAPPSAVKGGSTKGEGAGGSWKGRVTPALFSLILTLTLPPLPLTLIALVLGAPLYPTSLLPCTLLLATHVALLGFLPIFYTHGVSSSAWRDVAAAWLPFDESGVWAGTVGALVGGWIGAVPMALDWDREWQKWPCTVLWGVVLGWAVGRLVTNVARLGIGRRINLSEKEEEPGAGTEVLAAGPVKTLSETKKSK</sequence>
<dbReference type="EMBL" id="AMGY01000011">
    <property type="protein sequence ID" value="EXJ77149.1"/>
    <property type="molecule type" value="Genomic_DNA"/>
</dbReference>
<gene>
    <name evidence="10" type="ORF">A1O3_10307</name>
</gene>
<evidence type="ECO:0000256" key="7">
    <source>
        <dbReference type="ARBA" id="ARBA00023136"/>
    </source>
</evidence>
<feature type="region of interest" description="Disordered" evidence="8">
    <location>
        <begin position="122"/>
        <end position="156"/>
    </location>
</feature>
<protein>
    <recommendedName>
        <fullName evidence="12">Glycosylphosphatidylinositol anchor biosynthesis protein 11</fullName>
    </recommendedName>
</protein>
<dbReference type="GO" id="GO:0006506">
    <property type="term" value="P:GPI anchor biosynthetic process"/>
    <property type="evidence" value="ECO:0007669"/>
    <property type="project" value="UniProtKB-UniPathway"/>
</dbReference>
<evidence type="ECO:0000256" key="5">
    <source>
        <dbReference type="ARBA" id="ARBA00022824"/>
    </source>
</evidence>
<reference evidence="10 11" key="1">
    <citation type="submission" date="2013-03" db="EMBL/GenBank/DDBJ databases">
        <title>The Genome Sequence of Capronia epimyces CBS 606.96.</title>
        <authorList>
            <consortium name="The Broad Institute Genomics Platform"/>
            <person name="Cuomo C."/>
            <person name="de Hoog S."/>
            <person name="Gorbushina A."/>
            <person name="Walker B."/>
            <person name="Young S.K."/>
            <person name="Zeng Q."/>
            <person name="Gargeya S."/>
            <person name="Fitzgerald M."/>
            <person name="Haas B."/>
            <person name="Abouelleil A."/>
            <person name="Allen A.W."/>
            <person name="Alvarado L."/>
            <person name="Arachchi H.M."/>
            <person name="Berlin A.M."/>
            <person name="Chapman S.B."/>
            <person name="Gainer-Dewar J."/>
            <person name="Goldberg J."/>
            <person name="Griggs A."/>
            <person name="Gujja S."/>
            <person name="Hansen M."/>
            <person name="Howarth C."/>
            <person name="Imamovic A."/>
            <person name="Ireland A."/>
            <person name="Larimer J."/>
            <person name="McCowan C."/>
            <person name="Murphy C."/>
            <person name="Pearson M."/>
            <person name="Poon T.W."/>
            <person name="Priest M."/>
            <person name="Roberts A."/>
            <person name="Saif S."/>
            <person name="Shea T."/>
            <person name="Sisk P."/>
            <person name="Sykes S."/>
            <person name="Wortman J."/>
            <person name="Nusbaum C."/>
            <person name="Birren B."/>
        </authorList>
    </citation>
    <scope>NUCLEOTIDE SEQUENCE [LARGE SCALE GENOMIC DNA]</scope>
    <source>
        <strain evidence="10 11">CBS 606.96</strain>
    </source>
</reference>
<keyword evidence="5" id="KW-0256">Endoplasmic reticulum</keyword>
<evidence type="ECO:0000256" key="2">
    <source>
        <dbReference type="ARBA" id="ARBA00004687"/>
    </source>
</evidence>
<keyword evidence="4 9" id="KW-0812">Transmembrane</keyword>
<dbReference type="eggNOG" id="KOG3144">
    <property type="taxonomic scope" value="Eukaryota"/>
</dbReference>
<dbReference type="AlphaFoldDB" id="W9Y3V1"/>
<feature type="transmembrane region" description="Helical" evidence="9">
    <location>
        <begin position="69"/>
        <end position="88"/>
    </location>
</feature>
<feature type="transmembrane region" description="Helical" evidence="9">
    <location>
        <begin position="272"/>
        <end position="295"/>
    </location>
</feature>
<proteinExistence type="predicted"/>
<dbReference type="GO" id="GO:0005789">
    <property type="term" value="C:endoplasmic reticulum membrane"/>
    <property type="evidence" value="ECO:0007669"/>
    <property type="project" value="UniProtKB-SubCell"/>
</dbReference>
<evidence type="ECO:0000256" key="3">
    <source>
        <dbReference type="ARBA" id="ARBA00022502"/>
    </source>
</evidence>
<comment type="subcellular location">
    <subcellularLocation>
        <location evidence="1">Endoplasmic reticulum membrane</location>
        <topology evidence="1">Multi-pass membrane protein</topology>
    </subcellularLocation>
</comment>
<evidence type="ECO:0000313" key="10">
    <source>
        <dbReference type="EMBL" id="EXJ77149.1"/>
    </source>
</evidence>
<evidence type="ECO:0000256" key="1">
    <source>
        <dbReference type="ARBA" id="ARBA00004477"/>
    </source>
</evidence>
<feature type="compositionally biased region" description="Gly residues" evidence="8">
    <location>
        <begin position="147"/>
        <end position="156"/>
    </location>
</feature>
<keyword evidence="7 9" id="KW-0472">Membrane</keyword>
<organism evidence="10 11">
    <name type="scientific">Capronia epimyces CBS 606.96</name>
    <dbReference type="NCBI Taxonomy" id="1182542"/>
    <lineage>
        <taxon>Eukaryota</taxon>
        <taxon>Fungi</taxon>
        <taxon>Dikarya</taxon>
        <taxon>Ascomycota</taxon>
        <taxon>Pezizomycotina</taxon>
        <taxon>Eurotiomycetes</taxon>
        <taxon>Chaetothyriomycetidae</taxon>
        <taxon>Chaetothyriales</taxon>
        <taxon>Herpotrichiellaceae</taxon>
        <taxon>Capronia</taxon>
    </lineage>
</organism>
<comment type="caution">
    <text evidence="10">The sequence shown here is derived from an EMBL/GenBank/DDBJ whole genome shotgun (WGS) entry which is preliminary data.</text>
</comment>
<keyword evidence="3" id="KW-0337">GPI-anchor biosynthesis</keyword>
<evidence type="ECO:0008006" key="12">
    <source>
        <dbReference type="Google" id="ProtNLM"/>
    </source>
</evidence>
<dbReference type="Pfam" id="PF06699">
    <property type="entry name" value="PIG-F"/>
    <property type="match status" value="1"/>
</dbReference>
<dbReference type="GeneID" id="19174387"/>
<evidence type="ECO:0000256" key="9">
    <source>
        <dbReference type="SAM" id="Phobius"/>
    </source>
</evidence>
<evidence type="ECO:0000256" key="8">
    <source>
        <dbReference type="SAM" id="MobiDB-lite"/>
    </source>
</evidence>
<keyword evidence="11" id="KW-1185">Reference proteome</keyword>
<keyword evidence="6 9" id="KW-1133">Transmembrane helix</keyword>
<dbReference type="Proteomes" id="UP000019478">
    <property type="component" value="Unassembled WGS sequence"/>
</dbReference>
<name>W9Y3V1_9EURO</name>
<evidence type="ECO:0000256" key="4">
    <source>
        <dbReference type="ARBA" id="ARBA00022692"/>
    </source>
</evidence>
<feature type="transmembrane region" description="Helical" evidence="9">
    <location>
        <begin position="238"/>
        <end position="260"/>
    </location>
</feature>
<feature type="transmembrane region" description="Helical" evidence="9">
    <location>
        <begin position="194"/>
        <end position="217"/>
    </location>
</feature>
<evidence type="ECO:0000313" key="11">
    <source>
        <dbReference type="Proteomes" id="UP000019478"/>
    </source>
</evidence>
<dbReference type="UniPathway" id="UPA00196"/>
<dbReference type="RefSeq" id="XP_007738587.1">
    <property type="nucleotide sequence ID" value="XM_007740397.1"/>
</dbReference>
<feature type="transmembrane region" description="Helical" evidence="9">
    <location>
        <begin position="44"/>
        <end position="63"/>
    </location>
</feature>
<feature type="transmembrane region" description="Helical" evidence="9">
    <location>
        <begin position="165"/>
        <end position="188"/>
    </location>
</feature>
<dbReference type="HOGENOM" id="CLU_069429_1_0_1"/>
<comment type="pathway">
    <text evidence="2">Glycolipid biosynthesis; glycosylphosphatidylinositol-anchor biosynthesis.</text>
</comment>
<dbReference type="InterPro" id="IPR009580">
    <property type="entry name" value="GPI_biosynthesis_protein_Pig-F"/>
</dbReference>